<feature type="domain" description="AB hydrolase-1" evidence="1">
    <location>
        <begin position="24"/>
        <end position="264"/>
    </location>
</feature>
<dbReference type="PANTHER" id="PTHR43798">
    <property type="entry name" value="MONOACYLGLYCEROL LIPASE"/>
    <property type="match status" value="1"/>
</dbReference>
<dbReference type="SUPFAM" id="SSF53474">
    <property type="entry name" value="alpha/beta-Hydrolases"/>
    <property type="match status" value="1"/>
</dbReference>
<keyword evidence="2" id="KW-0378">Hydrolase</keyword>
<gene>
    <name evidence="2" type="ORF">OPS25_01575</name>
</gene>
<dbReference type="RefSeq" id="WP_265615894.1">
    <property type="nucleotide sequence ID" value="NZ_JAPFRD010000002.1"/>
</dbReference>
<evidence type="ECO:0000313" key="2">
    <source>
        <dbReference type="EMBL" id="MCW8107193.1"/>
    </source>
</evidence>
<keyword evidence="3" id="KW-1185">Reference proteome</keyword>
<protein>
    <submittedName>
        <fullName evidence="2">Alpha/beta hydrolase</fullName>
    </submittedName>
</protein>
<proteinExistence type="predicted"/>
<dbReference type="Pfam" id="PF00561">
    <property type="entry name" value="Abhydrolase_1"/>
    <property type="match status" value="1"/>
</dbReference>
<dbReference type="PRINTS" id="PR00111">
    <property type="entry name" value="ABHYDROLASE"/>
</dbReference>
<evidence type="ECO:0000259" key="1">
    <source>
        <dbReference type="Pfam" id="PF00561"/>
    </source>
</evidence>
<dbReference type="InterPro" id="IPR050266">
    <property type="entry name" value="AB_hydrolase_sf"/>
</dbReference>
<evidence type="ECO:0000313" key="3">
    <source>
        <dbReference type="Proteomes" id="UP001142810"/>
    </source>
</evidence>
<dbReference type="PANTHER" id="PTHR43798:SF33">
    <property type="entry name" value="HYDROLASE, PUTATIVE (AFU_ORTHOLOGUE AFUA_2G14860)-RELATED"/>
    <property type="match status" value="1"/>
</dbReference>
<reference evidence="2" key="1">
    <citation type="submission" date="2022-11" db="EMBL/GenBank/DDBJ databases">
        <title>Alteromonas sp. nov., isolated from sea water of the Qingdao.</title>
        <authorList>
            <person name="Wang Q."/>
        </authorList>
    </citation>
    <scope>NUCLEOTIDE SEQUENCE</scope>
    <source>
        <strain evidence="2">ASW11-7</strain>
    </source>
</reference>
<dbReference type="Proteomes" id="UP001142810">
    <property type="component" value="Unassembled WGS sequence"/>
</dbReference>
<dbReference type="InterPro" id="IPR000639">
    <property type="entry name" value="Epox_hydrolase-like"/>
</dbReference>
<comment type="caution">
    <text evidence="2">The sequence shown here is derived from an EMBL/GenBank/DDBJ whole genome shotgun (WGS) entry which is preliminary data.</text>
</comment>
<sequence>MFETEFHAGRMVLGGLDNRGHGKTIVGLHGYLDNAASLSVLSPYLQDYRFISLDLAGHGRSSHRPHGAHYNQIDYIQDLHALFAQNDFGEIILMGHSLGGIVATIYAALFPEKVKGVLSLDACGPLTKPEHTTTEQLRESVLSRFEKTRNRLRVVDLEKAVTARCKMSDIAPEHARLIIKRNLTQDASGHYFWASDPKLRTKSSLRLTEKQAEDLMKNIQCPVWFAAATKSFKDLSQMYESRRSWFSQSQLVEYEGGHHIHMEQPEALANGMKRFIEQL</sequence>
<dbReference type="InterPro" id="IPR000073">
    <property type="entry name" value="AB_hydrolase_1"/>
</dbReference>
<dbReference type="EMBL" id="JAPFRD010000002">
    <property type="protein sequence ID" value="MCW8107193.1"/>
    <property type="molecule type" value="Genomic_DNA"/>
</dbReference>
<name>A0ABT3P361_9ALTE</name>
<dbReference type="PRINTS" id="PR00412">
    <property type="entry name" value="EPOXHYDRLASE"/>
</dbReference>
<dbReference type="Gene3D" id="3.40.50.1820">
    <property type="entry name" value="alpha/beta hydrolase"/>
    <property type="match status" value="1"/>
</dbReference>
<accession>A0ABT3P361</accession>
<dbReference type="InterPro" id="IPR029058">
    <property type="entry name" value="AB_hydrolase_fold"/>
</dbReference>
<organism evidence="2 3">
    <name type="scientific">Alteromonas aquimaris</name>
    <dbReference type="NCBI Taxonomy" id="2998417"/>
    <lineage>
        <taxon>Bacteria</taxon>
        <taxon>Pseudomonadati</taxon>
        <taxon>Pseudomonadota</taxon>
        <taxon>Gammaproteobacteria</taxon>
        <taxon>Alteromonadales</taxon>
        <taxon>Alteromonadaceae</taxon>
        <taxon>Alteromonas/Salinimonas group</taxon>
        <taxon>Alteromonas</taxon>
    </lineage>
</organism>
<dbReference type="GO" id="GO:0016787">
    <property type="term" value="F:hydrolase activity"/>
    <property type="evidence" value="ECO:0007669"/>
    <property type="project" value="UniProtKB-KW"/>
</dbReference>